<evidence type="ECO:0000256" key="1">
    <source>
        <dbReference type="SAM" id="Phobius"/>
    </source>
</evidence>
<evidence type="ECO:0000313" key="3">
    <source>
        <dbReference type="Proteomes" id="UP000195985"/>
    </source>
</evidence>
<protein>
    <submittedName>
        <fullName evidence="2">Flp/fap pilin component</fullName>
    </submittedName>
</protein>
<name>A0A1W1IFI8_9LACT</name>
<keyword evidence="1" id="KW-0812">Transmembrane</keyword>
<dbReference type="STRING" id="43064.SAMN04488086_10452"/>
<keyword evidence="3" id="KW-1185">Reference proteome</keyword>
<dbReference type="OrthoDB" id="290056at2"/>
<organism evidence="2 3">
    <name type="scientific">Trichococcus pasteurii</name>
    <dbReference type="NCBI Taxonomy" id="43064"/>
    <lineage>
        <taxon>Bacteria</taxon>
        <taxon>Bacillati</taxon>
        <taxon>Bacillota</taxon>
        <taxon>Bacilli</taxon>
        <taxon>Lactobacillales</taxon>
        <taxon>Carnobacteriaceae</taxon>
        <taxon>Trichococcus</taxon>
    </lineage>
</organism>
<proteinExistence type="predicted"/>
<dbReference type="AlphaFoldDB" id="A0A1W1IFI8"/>
<evidence type="ECO:0000313" key="2">
    <source>
        <dbReference type="EMBL" id="SLM51671.1"/>
    </source>
</evidence>
<dbReference type="EMBL" id="FWEY01000003">
    <property type="protein sequence ID" value="SLM51671.1"/>
    <property type="molecule type" value="Genomic_DNA"/>
</dbReference>
<feature type="transmembrane region" description="Helical" evidence="1">
    <location>
        <begin position="20"/>
        <end position="38"/>
    </location>
</feature>
<sequence>MEIMRRLVQEEEGQGLVEYALIIGLISVAAIAFIPEIGKRVAIIFKKIQDALPAA</sequence>
<keyword evidence="1" id="KW-1133">Transmembrane helix</keyword>
<accession>A0A1W1IFI8</accession>
<reference evidence="3" key="1">
    <citation type="submission" date="2016-04" db="EMBL/GenBank/DDBJ databases">
        <authorList>
            <person name="Strepis N."/>
        </authorList>
    </citation>
    <scope>NUCLEOTIDE SEQUENCE [LARGE SCALE GENOMIC DNA]</scope>
</reference>
<gene>
    <name evidence="2" type="ORF">TPAS_1348</name>
</gene>
<keyword evidence="1" id="KW-0472">Membrane</keyword>
<dbReference type="RefSeq" id="WP_120488153.1">
    <property type="nucleotide sequence ID" value="NZ_FONM01000004.1"/>
</dbReference>
<dbReference type="Proteomes" id="UP000195985">
    <property type="component" value="Unassembled WGS sequence"/>
</dbReference>